<comment type="function">
    <text evidence="9 10">Catalyzes hydrolysis of the D-alanyl-D-alanine dipeptide.</text>
</comment>
<feature type="binding site" evidence="9">
    <location>
        <position position="207"/>
    </location>
    <ligand>
        <name>Zn(2+)</name>
        <dbReference type="ChEBI" id="CHEBI:29105"/>
        <note>catalytic</note>
    </ligand>
</feature>
<dbReference type="Gene3D" id="3.30.1380.10">
    <property type="match status" value="1"/>
</dbReference>
<protein>
    <recommendedName>
        <fullName evidence="9 10">D-alanyl-D-alanine dipeptidase</fullName>
        <shortName evidence="9 10">D-Ala-D-Ala dipeptidase</shortName>
        <ecNumber evidence="9 10">3.4.13.22</ecNumber>
    </recommendedName>
</protein>
<dbReference type="PIRSF" id="PIRSF026671">
    <property type="entry name" value="AA_dipeptidase"/>
    <property type="match status" value="1"/>
</dbReference>
<evidence type="ECO:0000256" key="2">
    <source>
        <dbReference type="ARBA" id="ARBA00022670"/>
    </source>
</evidence>
<evidence type="ECO:0000313" key="11">
    <source>
        <dbReference type="EMBL" id="QHN37469.1"/>
    </source>
</evidence>
<comment type="cofactor">
    <cofactor evidence="9">
        <name>Zn(2+)</name>
        <dbReference type="ChEBI" id="CHEBI:29105"/>
    </cofactor>
    <text evidence="9">Binds 1 zinc ion per subunit.</text>
</comment>
<dbReference type="HAMAP" id="MF_01924">
    <property type="entry name" value="A_A_dipeptidase"/>
    <property type="match status" value="1"/>
</dbReference>
<keyword evidence="5 9" id="KW-0862">Zinc</keyword>
<evidence type="ECO:0000256" key="4">
    <source>
        <dbReference type="ARBA" id="ARBA00022801"/>
    </source>
</evidence>
<evidence type="ECO:0000313" key="12">
    <source>
        <dbReference type="Proteomes" id="UP001059836"/>
    </source>
</evidence>
<keyword evidence="12" id="KW-1185">Reference proteome</keyword>
<feature type="binding site" evidence="9">
    <location>
        <position position="134"/>
    </location>
    <ligand>
        <name>Zn(2+)</name>
        <dbReference type="ChEBI" id="CHEBI:29105"/>
        <note>catalytic</note>
    </ligand>
</feature>
<name>A0ABX6IQ48_9ACTN</name>
<keyword evidence="4 9" id="KW-0378">Hydrolase</keyword>
<feature type="site" description="Transition state stabilizer" evidence="9">
    <location>
        <position position="99"/>
    </location>
</feature>
<evidence type="ECO:0000256" key="5">
    <source>
        <dbReference type="ARBA" id="ARBA00022833"/>
    </source>
</evidence>
<gene>
    <name evidence="11" type="ORF">GII31_09630</name>
</gene>
<dbReference type="EC" id="3.4.13.22" evidence="9 10"/>
<evidence type="ECO:0000256" key="6">
    <source>
        <dbReference type="ARBA" id="ARBA00022997"/>
    </source>
</evidence>
<dbReference type="Pfam" id="PF01427">
    <property type="entry name" value="Peptidase_M15"/>
    <property type="match status" value="1"/>
</dbReference>
<feature type="binding site" evidence="9">
    <location>
        <position position="127"/>
    </location>
    <ligand>
        <name>Zn(2+)</name>
        <dbReference type="ChEBI" id="CHEBI:29105"/>
        <note>catalytic</note>
    </ligand>
</feature>
<keyword evidence="8 10" id="KW-0961">Cell wall biogenesis/degradation</keyword>
<keyword evidence="3 9" id="KW-0479">Metal-binding</keyword>
<keyword evidence="7 9" id="KW-0482">Metalloprotease</keyword>
<organism evidence="11 12">
    <name type="scientific">Gordonia pseudamarae</name>
    <dbReference type="NCBI Taxonomy" id="2831662"/>
    <lineage>
        <taxon>Bacteria</taxon>
        <taxon>Bacillati</taxon>
        <taxon>Actinomycetota</taxon>
        <taxon>Actinomycetes</taxon>
        <taxon>Mycobacteriales</taxon>
        <taxon>Gordoniaceae</taxon>
        <taxon>Gordonia</taxon>
    </lineage>
</organism>
<evidence type="ECO:0000256" key="1">
    <source>
        <dbReference type="ARBA" id="ARBA00001362"/>
    </source>
</evidence>
<sequence length="225" mass="23884">MAGPSSAGPARTFGPAATTPAPVNAAARAVGLIDVRTVVPDAIIDLRYASMNNFVGVGLYPTNARCLVHESMRPGLRAAAGALRAAGQGEKLVFWDCYRPHSVQQKMYDTVSDPAWVAAPGPYSRSHESGRSVDVTLASPRPNCARDRRVGGRFCLVDMGTGFDSFTPQATAYATDGVSPAARAARTRLRTAMATGGLRVYTGEWWHFDGPGADVQRPIIDVPPI</sequence>
<dbReference type="SUPFAM" id="SSF55166">
    <property type="entry name" value="Hedgehog/DD-peptidase"/>
    <property type="match status" value="1"/>
</dbReference>
<keyword evidence="2 9" id="KW-0645">Protease</keyword>
<evidence type="ECO:0000256" key="3">
    <source>
        <dbReference type="ARBA" id="ARBA00022723"/>
    </source>
</evidence>
<proteinExistence type="inferred from homology"/>
<keyword evidence="6 9" id="KW-0224">Dipeptidase</keyword>
<feature type="active site" description="Proton donor/acceptor" evidence="9">
    <location>
        <position position="204"/>
    </location>
</feature>
<evidence type="ECO:0000256" key="8">
    <source>
        <dbReference type="ARBA" id="ARBA00023316"/>
    </source>
</evidence>
<evidence type="ECO:0000256" key="10">
    <source>
        <dbReference type="PIRNR" id="PIRNR026671"/>
    </source>
</evidence>
<comment type="catalytic activity">
    <reaction evidence="1 9 10">
        <text>D-alanyl-D-alanine + H2O = 2 D-alanine</text>
        <dbReference type="Rhea" id="RHEA:20661"/>
        <dbReference type="ChEBI" id="CHEBI:15377"/>
        <dbReference type="ChEBI" id="CHEBI:57416"/>
        <dbReference type="ChEBI" id="CHEBI:57822"/>
        <dbReference type="EC" id="3.4.13.22"/>
    </reaction>
</comment>
<dbReference type="Proteomes" id="UP001059836">
    <property type="component" value="Chromosome"/>
</dbReference>
<dbReference type="EMBL" id="CP045809">
    <property type="protein sequence ID" value="QHN37469.1"/>
    <property type="molecule type" value="Genomic_DNA"/>
</dbReference>
<dbReference type="PANTHER" id="PTHR43126">
    <property type="entry name" value="D-ALANYL-D-ALANINE DIPEPTIDASE"/>
    <property type="match status" value="1"/>
</dbReference>
<dbReference type="InterPro" id="IPR000755">
    <property type="entry name" value="A_A_dipeptidase"/>
</dbReference>
<accession>A0ABX6IQ48</accession>
<dbReference type="PANTHER" id="PTHR43126:SF1">
    <property type="entry name" value="D-ALANYL-D-ALANINE DIPEPTIDASE"/>
    <property type="match status" value="1"/>
</dbReference>
<comment type="similarity">
    <text evidence="9 10">Belongs to the peptidase M15D family.</text>
</comment>
<evidence type="ECO:0000256" key="9">
    <source>
        <dbReference type="HAMAP-Rule" id="MF_01924"/>
    </source>
</evidence>
<reference evidence="11" key="1">
    <citation type="journal article" date="2021" name="Nat. Microbiol.">
        <title>Cocultivation of an ultrasmall environmental parasitic bacterium with lytic ability against bacteria associated with wastewater foams.</title>
        <authorList>
            <person name="Batinovic S."/>
            <person name="Rose J.J.A."/>
            <person name="Ratcliffe J."/>
            <person name="Seviour R.J."/>
            <person name="Petrovski S."/>
        </authorList>
    </citation>
    <scope>NUCLEOTIDE SEQUENCE</scope>
    <source>
        <strain evidence="11">CON9</strain>
    </source>
</reference>
<evidence type="ECO:0000256" key="7">
    <source>
        <dbReference type="ARBA" id="ARBA00023049"/>
    </source>
</evidence>
<dbReference type="InterPro" id="IPR009045">
    <property type="entry name" value="Zn_M74/Hedgehog-like"/>
</dbReference>